<dbReference type="InterPro" id="IPR013325">
    <property type="entry name" value="RNA_pol_sigma_r2"/>
</dbReference>
<comment type="caution">
    <text evidence="1">The sequence shown here is derived from an EMBL/GenBank/DDBJ whole genome shotgun (WGS) entry which is preliminary data.</text>
</comment>
<dbReference type="EMBL" id="JXAK01000004">
    <property type="protein sequence ID" value="KIL42026.1"/>
    <property type="molecule type" value="Genomic_DNA"/>
</dbReference>
<organism evidence="1 2">
    <name type="scientific">Gordoniibacillus kamchatkensis</name>
    <dbReference type="NCBI Taxonomy" id="1590651"/>
    <lineage>
        <taxon>Bacteria</taxon>
        <taxon>Bacillati</taxon>
        <taxon>Bacillota</taxon>
        <taxon>Bacilli</taxon>
        <taxon>Bacillales</taxon>
        <taxon>Paenibacillaceae</taxon>
        <taxon>Gordoniibacillus</taxon>
    </lineage>
</organism>
<gene>
    <name evidence="1" type="ORF">SD70_04035</name>
</gene>
<evidence type="ECO:0008006" key="3">
    <source>
        <dbReference type="Google" id="ProtNLM"/>
    </source>
</evidence>
<sequence length="315" mass="37019">MVQQGCEGLLYAYRNYDPTKYDVKFWTYAEYFVFGQMKDYIKKSTNIIRPSNKINQLAMKIRKLDLWGKSSDDIAAILGCSRKMAIMAKSFLRDRNVASLQRKVVRLNTEEGNLELGDIVPSNMDDYNDAIISDFLETLTQNEKELLFLKMEGYKFNEIKKVTGLQLAEIESIEKSLIMKHESYYQHKYNESEEAELTKLTQKNAPLLTKAEYTKLKQSGLSNEEIAVKKKISKSMVNRYSQKWKNEIESKSKEDVKDQVLTVSVNENKESEHIRREMEIIQKENFSLKERLTKLQEEINLLWKMQDILRSKIWD</sequence>
<keyword evidence="2" id="KW-1185">Reference proteome</keyword>
<dbReference type="Gene3D" id="1.10.1740.10">
    <property type="match status" value="1"/>
</dbReference>
<dbReference type="Proteomes" id="UP000031967">
    <property type="component" value="Unassembled WGS sequence"/>
</dbReference>
<evidence type="ECO:0000313" key="1">
    <source>
        <dbReference type="EMBL" id="KIL42026.1"/>
    </source>
</evidence>
<name>A0ABR5ALY1_9BACL</name>
<proteinExistence type="predicted"/>
<reference evidence="1 2" key="1">
    <citation type="submission" date="2014-12" db="EMBL/GenBank/DDBJ databases">
        <title>Draft genome sequence of Paenibacillus kamchatkensis strain B-2647.</title>
        <authorList>
            <person name="Karlyshev A.V."/>
            <person name="Kudryashova E.B."/>
        </authorList>
    </citation>
    <scope>NUCLEOTIDE SEQUENCE [LARGE SCALE GENOMIC DNA]</scope>
    <source>
        <strain evidence="1 2">VKM B-2647</strain>
    </source>
</reference>
<protein>
    <recommendedName>
        <fullName evidence="3">RNA polymerase sigma factor SigS</fullName>
    </recommendedName>
</protein>
<evidence type="ECO:0000313" key="2">
    <source>
        <dbReference type="Proteomes" id="UP000031967"/>
    </source>
</evidence>
<dbReference type="SUPFAM" id="SSF88946">
    <property type="entry name" value="Sigma2 domain of RNA polymerase sigma factors"/>
    <property type="match status" value="1"/>
</dbReference>
<accession>A0ABR5ALY1</accession>